<evidence type="ECO:0000313" key="2">
    <source>
        <dbReference type="Proteomes" id="UP000606580"/>
    </source>
</evidence>
<comment type="caution">
    <text evidence="1">The sequence shown here is derived from an EMBL/GenBank/DDBJ whole genome shotgun (WGS) entry which is preliminary data.</text>
</comment>
<reference evidence="1" key="1">
    <citation type="journal article" date="2020" name="MBio">
        <title>'Candidatus Ethanoperedens,' a Thermophilic Genus of Archaea Mediating the Anaerobic Oxidation of Ethane.</title>
        <authorList>
            <person name="Hahn C.J."/>
            <person name="Laso-Perez R."/>
            <person name="Vulcano F."/>
            <person name="Vaziourakis K.M."/>
            <person name="Stokke R."/>
            <person name="Steen I.H."/>
            <person name="Teske A."/>
            <person name="Boetius A."/>
            <person name="Liebeke M."/>
            <person name="Amann R."/>
            <person name="Knittel K."/>
            <person name="Wegener G."/>
        </authorList>
    </citation>
    <scope>NUCLEOTIDE SEQUENCE</scope>
    <source>
        <strain evidence="1">GoM-Arc1-LC-WB58</strain>
    </source>
</reference>
<proteinExistence type="predicted"/>
<accession>A0A848D9F7</accession>
<organism evidence="1 2">
    <name type="scientific">Candidatus Ethanoperedens thermophilum</name>
    <dbReference type="NCBI Taxonomy" id="2766897"/>
    <lineage>
        <taxon>Archaea</taxon>
        <taxon>Methanobacteriati</taxon>
        <taxon>Methanobacteriota</taxon>
        <taxon>Stenosarchaea group</taxon>
        <taxon>Methanomicrobia</taxon>
        <taxon>Methanosarcinales</taxon>
        <taxon>Methanosarcinales incertae sedis</taxon>
        <taxon>GOM Arc I cluster</taxon>
        <taxon>Candidatus Ethanoperedens</taxon>
    </lineage>
</organism>
<dbReference type="Proteomes" id="UP000606580">
    <property type="component" value="Unassembled WGS sequence"/>
</dbReference>
<dbReference type="AlphaFoldDB" id="A0A848D9F7"/>
<evidence type="ECO:0000313" key="1">
    <source>
        <dbReference type="EMBL" id="NMG83186.1"/>
    </source>
</evidence>
<protein>
    <submittedName>
        <fullName evidence="1">Uncharacterized protein</fullName>
    </submittedName>
</protein>
<dbReference type="EMBL" id="WNEG01000060">
    <property type="protein sequence ID" value="NMG83186.1"/>
    <property type="molecule type" value="Genomic_DNA"/>
</dbReference>
<sequence length="66" mass="7553">METVTLELIHKDLEFLKSELIGIKERMEDADSIMTEDDCEALQEYNLEKSGGKLTAHEEIKKELGL</sequence>
<name>A0A848D9F7_9EURY</name>
<gene>
    <name evidence="1" type="ORF">GIS02_03140</name>
</gene>